<dbReference type="GO" id="GO:0005829">
    <property type="term" value="C:cytosol"/>
    <property type="evidence" value="ECO:0007669"/>
    <property type="project" value="TreeGrafter"/>
</dbReference>
<reference evidence="3 4" key="1">
    <citation type="journal article" date="2023" name="bioRxiv">
        <title>An intranuclear bacterial parasite of deep-sea mussels expresses apoptosis inhibitors acquired from its host.</title>
        <authorList>
            <person name="Gonzalez Porras M.A."/>
            <person name="Assie A."/>
            <person name="Tietjen M."/>
            <person name="Violette M."/>
            <person name="Kleiner M."/>
            <person name="Gruber-Vodicka H."/>
            <person name="Dubilier N."/>
            <person name="Leisch N."/>
        </authorList>
    </citation>
    <scope>NUCLEOTIDE SEQUENCE [LARGE SCALE GENOMIC DNA]</scope>
    <source>
        <strain evidence="3">IAP13</strain>
    </source>
</reference>
<gene>
    <name evidence="3" type="ORF">QS748_11700</name>
</gene>
<dbReference type="Gene3D" id="3.30.910.20">
    <property type="entry name" value="Skp domain"/>
    <property type="match status" value="1"/>
</dbReference>
<dbReference type="SMART" id="SM00935">
    <property type="entry name" value="OmpH"/>
    <property type="match status" value="1"/>
</dbReference>
<dbReference type="EMBL" id="JASXSV010000021">
    <property type="protein sequence ID" value="MDP0589807.1"/>
    <property type="molecule type" value="Genomic_DNA"/>
</dbReference>
<accession>A0AA90NVM7</accession>
<proteinExistence type="inferred from homology"/>
<dbReference type="GO" id="GO:0051082">
    <property type="term" value="F:unfolded protein binding"/>
    <property type="evidence" value="ECO:0007669"/>
    <property type="project" value="InterPro"/>
</dbReference>
<comment type="similarity">
    <text evidence="1">Belongs to the Skp family.</text>
</comment>
<dbReference type="Pfam" id="PF03938">
    <property type="entry name" value="OmpH"/>
    <property type="match status" value="1"/>
</dbReference>
<sequence length="187" mass="21438">MKQIRLVVIELAILVSLSFVVGQSVAKQPLSAIKTNEVNKVSVRIAIVDSEMAVLESDDAKKYAKESASLFAPRIKKLKDLQEDIQNMEKKLEKDSPILTELQRDNRQLEIKRKYEDLQLQDRQLRMDKSRSDQAELGKIRPKLDGAIETVAKKMGYDLVLEKGAVRFMEAELDITRMIIERINQIK</sequence>
<dbReference type="PANTHER" id="PTHR35089:SF1">
    <property type="entry name" value="CHAPERONE PROTEIN SKP"/>
    <property type="match status" value="1"/>
</dbReference>
<dbReference type="InterPro" id="IPR024930">
    <property type="entry name" value="Skp_dom_sf"/>
</dbReference>
<evidence type="ECO:0000313" key="4">
    <source>
        <dbReference type="Proteomes" id="UP001178148"/>
    </source>
</evidence>
<dbReference type="InterPro" id="IPR005632">
    <property type="entry name" value="Chaperone_Skp"/>
</dbReference>
<evidence type="ECO:0000313" key="3">
    <source>
        <dbReference type="EMBL" id="MDP0589807.1"/>
    </source>
</evidence>
<name>A0AA90NVM7_9GAMM</name>
<dbReference type="PANTHER" id="PTHR35089">
    <property type="entry name" value="CHAPERONE PROTEIN SKP"/>
    <property type="match status" value="1"/>
</dbReference>
<keyword evidence="2" id="KW-0732">Signal</keyword>
<dbReference type="GO" id="GO:0050821">
    <property type="term" value="P:protein stabilization"/>
    <property type="evidence" value="ECO:0007669"/>
    <property type="project" value="TreeGrafter"/>
</dbReference>
<protein>
    <submittedName>
        <fullName evidence="3">OmpH family outer membrane protein</fullName>
    </submittedName>
</protein>
<evidence type="ECO:0000256" key="1">
    <source>
        <dbReference type="ARBA" id="ARBA00009091"/>
    </source>
</evidence>
<dbReference type="Proteomes" id="UP001178148">
    <property type="component" value="Unassembled WGS sequence"/>
</dbReference>
<evidence type="ECO:0000256" key="2">
    <source>
        <dbReference type="ARBA" id="ARBA00022729"/>
    </source>
</evidence>
<dbReference type="SUPFAM" id="SSF111384">
    <property type="entry name" value="OmpH-like"/>
    <property type="match status" value="1"/>
</dbReference>
<organism evidence="3 4">
    <name type="scientific">Candidatus Endonucleibacter bathymodioli</name>
    <dbReference type="NCBI Taxonomy" id="539814"/>
    <lineage>
        <taxon>Bacteria</taxon>
        <taxon>Pseudomonadati</taxon>
        <taxon>Pseudomonadota</taxon>
        <taxon>Gammaproteobacteria</taxon>
        <taxon>Oceanospirillales</taxon>
        <taxon>Endozoicomonadaceae</taxon>
        <taxon>Candidatus Endonucleibacter</taxon>
    </lineage>
</organism>
<dbReference type="AlphaFoldDB" id="A0AA90NVM7"/>
<keyword evidence="4" id="KW-1185">Reference proteome</keyword>
<comment type="caution">
    <text evidence="3">The sequence shown here is derived from an EMBL/GenBank/DDBJ whole genome shotgun (WGS) entry which is preliminary data.</text>
</comment>